<keyword evidence="8" id="KW-1185">Reference proteome</keyword>
<keyword evidence="5 6" id="KW-0949">S-adenosyl-L-methionine</keyword>
<evidence type="ECO:0000256" key="4">
    <source>
        <dbReference type="ARBA" id="ARBA00022679"/>
    </source>
</evidence>
<name>A0ABN6CRG2_9ACTN</name>
<proteinExistence type="inferred from homology"/>
<dbReference type="EMBL" id="AP023356">
    <property type="protein sequence ID" value="BCJ47815.1"/>
    <property type="molecule type" value="Genomic_DNA"/>
</dbReference>
<accession>A0ABN6CRG2</accession>
<evidence type="ECO:0000256" key="6">
    <source>
        <dbReference type="RuleBase" id="RU362030"/>
    </source>
</evidence>
<dbReference type="Proteomes" id="UP000676967">
    <property type="component" value="Chromosome"/>
</dbReference>
<dbReference type="EC" id="2.1.1.-" evidence="6"/>
<reference evidence="7 8" key="1">
    <citation type="submission" date="2020-08" db="EMBL/GenBank/DDBJ databases">
        <title>Whole genome shotgun sequence of Actinoplanes ianthinogenes NBRC 13996.</title>
        <authorList>
            <person name="Komaki H."/>
            <person name="Tamura T."/>
        </authorList>
    </citation>
    <scope>NUCLEOTIDE SEQUENCE [LARGE SCALE GENOMIC DNA]</scope>
    <source>
        <strain evidence="7 8">NBRC 13996</strain>
    </source>
</reference>
<dbReference type="NCBIfam" id="TIGR00027">
    <property type="entry name" value="mthyl_TIGR00027"/>
    <property type="match status" value="1"/>
</dbReference>
<sequence length="273" mass="29246">MVAFPVPEGVGRTALGMARVRAEESGRPDRLFDDPYAQAFVAAAGDALPGGAVGGSEDPMAAVVHAAVVRTRYFDDFLMDACASGCRQVVVLAAGLDTRAFRLPWPAGVSLFEADLPAVLAFKEQVLTGAGAVPRCHRVTVPADLRDDWRPRLITAGFRPAEPAAWLIEGLLIYLTVDQATALLETVTELSAADSRLACERSGRRQRPPEAAMPRLAPFTEMWKGGLGPALPRWLAGHGWQVRVDDRDRIADAYGRPSPIASDGGYLTSVRTA</sequence>
<dbReference type="PANTHER" id="PTHR43619">
    <property type="entry name" value="S-ADENOSYL-L-METHIONINE-DEPENDENT METHYLTRANSFERASE YKTD-RELATED"/>
    <property type="match status" value="1"/>
</dbReference>
<protein>
    <recommendedName>
        <fullName evidence="6">S-adenosyl-L-methionine-dependent methyltransferase</fullName>
        <ecNumber evidence="6">2.1.1.-</ecNumber>
    </recommendedName>
</protein>
<evidence type="ECO:0000256" key="1">
    <source>
        <dbReference type="ARBA" id="ARBA00003907"/>
    </source>
</evidence>
<comment type="function">
    <text evidence="1 6">Exhibits S-adenosyl-L-methionine-dependent methyltransferase activity.</text>
</comment>
<gene>
    <name evidence="7" type="ORF">Aiant_84720</name>
</gene>
<dbReference type="Pfam" id="PF04072">
    <property type="entry name" value="LCM"/>
    <property type="match status" value="1"/>
</dbReference>
<evidence type="ECO:0000256" key="3">
    <source>
        <dbReference type="ARBA" id="ARBA00022603"/>
    </source>
</evidence>
<dbReference type="SUPFAM" id="SSF53335">
    <property type="entry name" value="S-adenosyl-L-methionine-dependent methyltransferases"/>
    <property type="match status" value="1"/>
</dbReference>
<evidence type="ECO:0000313" key="8">
    <source>
        <dbReference type="Proteomes" id="UP000676967"/>
    </source>
</evidence>
<dbReference type="RefSeq" id="WP_189330177.1">
    <property type="nucleotide sequence ID" value="NZ_AP023356.1"/>
</dbReference>
<dbReference type="InterPro" id="IPR029063">
    <property type="entry name" value="SAM-dependent_MTases_sf"/>
</dbReference>
<dbReference type="InterPro" id="IPR011610">
    <property type="entry name" value="SAM_mthyl_Trfase_ML2640-like"/>
</dbReference>
<dbReference type="GO" id="GO:0008168">
    <property type="term" value="F:methyltransferase activity"/>
    <property type="evidence" value="ECO:0007669"/>
    <property type="project" value="UniProtKB-KW"/>
</dbReference>
<dbReference type="PANTHER" id="PTHR43619:SF2">
    <property type="entry name" value="S-ADENOSYL-L-METHIONINE-DEPENDENT METHYLTRANSFERASES SUPERFAMILY PROTEIN"/>
    <property type="match status" value="1"/>
</dbReference>
<comment type="similarity">
    <text evidence="2 6">Belongs to the UPF0677 family.</text>
</comment>
<organism evidence="7 8">
    <name type="scientific">Actinoplanes ianthinogenes</name>
    <dbReference type="NCBI Taxonomy" id="122358"/>
    <lineage>
        <taxon>Bacteria</taxon>
        <taxon>Bacillati</taxon>
        <taxon>Actinomycetota</taxon>
        <taxon>Actinomycetes</taxon>
        <taxon>Micromonosporales</taxon>
        <taxon>Micromonosporaceae</taxon>
        <taxon>Actinoplanes</taxon>
    </lineage>
</organism>
<keyword evidence="3 6" id="KW-0489">Methyltransferase</keyword>
<dbReference type="GO" id="GO:0032259">
    <property type="term" value="P:methylation"/>
    <property type="evidence" value="ECO:0007669"/>
    <property type="project" value="UniProtKB-KW"/>
</dbReference>
<evidence type="ECO:0000313" key="7">
    <source>
        <dbReference type="EMBL" id="BCJ47815.1"/>
    </source>
</evidence>
<keyword evidence="4" id="KW-0808">Transferase</keyword>
<dbReference type="InterPro" id="IPR007213">
    <property type="entry name" value="Ppm1/Ppm2/Tcmp"/>
</dbReference>
<evidence type="ECO:0000256" key="5">
    <source>
        <dbReference type="ARBA" id="ARBA00022691"/>
    </source>
</evidence>
<dbReference type="Gene3D" id="3.40.50.150">
    <property type="entry name" value="Vaccinia Virus protein VP39"/>
    <property type="match status" value="1"/>
</dbReference>
<evidence type="ECO:0000256" key="2">
    <source>
        <dbReference type="ARBA" id="ARBA00008138"/>
    </source>
</evidence>